<dbReference type="CDD" id="cd01948">
    <property type="entry name" value="EAL"/>
    <property type="match status" value="1"/>
</dbReference>
<dbReference type="SUPFAM" id="SSF141868">
    <property type="entry name" value="EAL domain-like"/>
    <property type="match status" value="1"/>
</dbReference>
<feature type="domain" description="EAL" evidence="1">
    <location>
        <begin position="1"/>
        <end position="227"/>
    </location>
</feature>
<sequence length="229" mass="26173">MQSIVPRFQPIVDVLANCNIGFEATIRGVHGEPAQDLFQRALKQGQVTELDREARVVAIEEGMPILEPNQKLFLNIAPQSLAEAVHWLPEDAPVERIVLEITEQLPLEKFKTVQKRIQALRQQGLEWALDDFGMGFSNLDSLTKLPLSYVKLDKQFTTDVVNKKTANAIKHYCWMFQDMGIRLIVEGVETEEQKQRLLELGVRFMQGYRFGFPKLANEFVRRISLGPLP</sequence>
<dbReference type="AlphaFoldDB" id="A0AAV4LIM8"/>
<comment type="caution">
    <text evidence="2">The sequence shown here is derived from an EMBL/GenBank/DDBJ whole genome shotgun (WGS) entry which is preliminary data.</text>
</comment>
<dbReference type="InterPro" id="IPR035919">
    <property type="entry name" value="EAL_sf"/>
</dbReference>
<keyword evidence="3" id="KW-1185">Reference proteome</keyword>
<dbReference type="Pfam" id="PF00563">
    <property type="entry name" value="EAL"/>
    <property type="match status" value="1"/>
</dbReference>
<organism evidence="2 3">
    <name type="scientific">Collibacillus ludicampi</name>
    <dbReference type="NCBI Taxonomy" id="2771369"/>
    <lineage>
        <taxon>Bacteria</taxon>
        <taxon>Bacillati</taxon>
        <taxon>Bacillota</taxon>
        <taxon>Bacilli</taxon>
        <taxon>Bacillales</taxon>
        <taxon>Alicyclobacillaceae</taxon>
        <taxon>Collibacillus</taxon>
    </lineage>
</organism>
<dbReference type="InterPro" id="IPR050706">
    <property type="entry name" value="Cyclic-di-GMP_PDE-like"/>
</dbReference>
<dbReference type="PANTHER" id="PTHR33121">
    <property type="entry name" value="CYCLIC DI-GMP PHOSPHODIESTERASE PDEF"/>
    <property type="match status" value="1"/>
</dbReference>
<proteinExistence type="predicted"/>
<dbReference type="GO" id="GO:0071111">
    <property type="term" value="F:cyclic-guanylate-specific phosphodiesterase activity"/>
    <property type="evidence" value="ECO:0007669"/>
    <property type="project" value="InterPro"/>
</dbReference>
<dbReference type="Proteomes" id="UP001057291">
    <property type="component" value="Unassembled WGS sequence"/>
</dbReference>
<evidence type="ECO:0000313" key="2">
    <source>
        <dbReference type="EMBL" id="GIM47680.1"/>
    </source>
</evidence>
<evidence type="ECO:0000313" key="3">
    <source>
        <dbReference type="Proteomes" id="UP001057291"/>
    </source>
</evidence>
<dbReference type="Gene3D" id="3.20.20.450">
    <property type="entry name" value="EAL domain"/>
    <property type="match status" value="1"/>
</dbReference>
<name>A0AAV4LIM8_9BACL</name>
<gene>
    <name evidence="2" type="ORF">DNHGIG_32290</name>
</gene>
<protein>
    <recommendedName>
        <fullName evidence="1">EAL domain-containing protein</fullName>
    </recommendedName>
</protein>
<dbReference type="EMBL" id="BOQE01000001">
    <property type="protein sequence ID" value="GIM47680.1"/>
    <property type="molecule type" value="Genomic_DNA"/>
</dbReference>
<evidence type="ECO:0000259" key="1">
    <source>
        <dbReference type="PROSITE" id="PS50883"/>
    </source>
</evidence>
<dbReference type="PROSITE" id="PS50883">
    <property type="entry name" value="EAL"/>
    <property type="match status" value="1"/>
</dbReference>
<dbReference type="PANTHER" id="PTHR33121:SF76">
    <property type="entry name" value="SIGNALING PROTEIN"/>
    <property type="match status" value="1"/>
</dbReference>
<reference evidence="2" key="1">
    <citation type="journal article" date="2023" name="Int. J. Syst. Evol. Microbiol.">
        <title>Collibacillus ludicampi gen. nov., sp. nov., a new soil bacterium of the family Alicyclobacillaceae.</title>
        <authorList>
            <person name="Jojima T."/>
            <person name="Ioku Y."/>
            <person name="Fukuta Y."/>
            <person name="Shirasaka N."/>
            <person name="Matsumura Y."/>
            <person name="Mori M."/>
        </authorList>
    </citation>
    <scope>NUCLEOTIDE SEQUENCE</scope>
    <source>
        <strain evidence="2">TP075</strain>
    </source>
</reference>
<dbReference type="InterPro" id="IPR001633">
    <property type="entry name" value="EAL_dom"/>
</dbReference>
<dbReference type="SMART" id="SM00052">
    <property type="entry name" value="EAL"/>
    <property type="match status" value="1"/>
</dbReference>
<dbReference type="RefSeq" id="WP_282200634.1">
    <property type="nucleotide sequence ID" value="NZ_BOQE01000001.1"/>
</dbReference>
<accession>A0AAV4LIM8</accession>